<dbReference type="AlphaFoldDB" id="A0A096AN91"/>
<name>A0A096AN91_9BACT</name>
<proteinExistence type="predicted"/>
<feature type="compositionally biased region" description="Polar residues" evidence="1">
    <location>
        <begin position="55"/>
        <end position="66"/>
    </location>
</feature>
<evidence type="ECO:0000256" key="1">
    <source>
        <dbReference type="SAM" id="MobiDB-lite"/>
    </source>
</evidence>
<organism evidence="2 3">
    <name type="scientific">Prevotella melaninogenica DNF00666</name>
    <dbReference type="NCBI Taxonomy" id="1401073"/>
    <lineage>
        <taxon>Bacteria</taxon>
        <taxon>Pseudomonadati</taxon>
        <taxon>Bacteroidota</taxon>
        <taxon>Bacteroidia</taxon>
        <taxon>Bacteroidales</taxon>
        <taxon>Prevotellaceae</taxon>
        <taxon>Prevotella</taxon>
    </lineage>
</organism>
<comment type="caution">
    <text evidence="2">The sequence shown here is derived from an EMBL/GenBank/DDBJ whole genome shotgun (WGS) entry which is preliminary data.</text>
</comment>
<dbReference type="EMBL" id="JRNS01000351">
    <property type="protein sequence ID" value="KGF48563.1"/>
    <property type="molecule type" value="Genomic_DNA"/>
</dbReference>
<dbReference type="Proteomes" id="UP000029578">
    <property type="component" value="Unassembled WGS sequence"/>
</dbReference>
<evidence type="ECO:0000313" key="2">
    <source>
        <dbReference type="EMBL" id="KGF48563.1"/>
    </source>
</evidence>
<protein>
    <submittedName>
        <fullName evidence="2">Uncharacterized protein</fullName>
    </submittedName>
</protein>
<sequence>MMKKKKLKPYMVPQCTIISMDDVPMLMSGSKSSVIPAGPESPAANMGIDKWGPGTSVTPGSETNTDPTDEDWGWLN</sequence>
<evidence type="ECO:0000313" key="3">
    <source>
        <dbReference type="Proteomes" id="UP000029578"/>
    </source>
</evidence>
<feature type="compositionally biased region" description="Acidic residues" evidence="1">
    <location>
        <begin position="67"/>
        <end position="76"/>
    </location>
</feature>
<feature type="region of interest" description="Disordered" evidence="1">
    <location>
        <begin position="29"/>
        <end position="76"/>
    </location>
</feature>
<reference evidence="2 3" key="1">
    <citation type="submission" date="2014-07" db="EMBL/GenBank/DDBJ databases">
        <authorList>
            <person name="McCorrison J."/>
            <person name="Sanka R."/>
            <person name="Torralba M."/>
            <person name="Gillis M."/>
            <person name="Haft D.H."/>
            <person name="Methe B."/>
            <person name="Sutton G."/>
            <person name="Nelson K.E."/>
        </authorList>
    </citation>
    <scope>NUCLEOTIDE SEQUENCE [LARGE SCALE GENOMIC DNA]</scope>
    <source>
        <strain evidence="2 3">DNF00666</strain>
    </source>
</reference>
<accession>A0A096AN91</accession>
<gene>
    <name evidence="2" type="ORF">HMPREF0661_06715</name>
</gene>